<comment type="subcellular location">
    <subcellularLocation>
        <location evidence="1">Secreted</location>
    </subcellularLocation>
</comment>
<name>A0AAW1AVM2_CROAD</name>
<feature type="signal peptide" evidence="6">
    <location>
        <begin position="1"/>
        <end position="30"/>
    </location>
</feature>
<keyword evidence="4" id="KW-0027">Amidation</keyword>
<dbReference type="GO" id="GO:0007218">
    <property type="term" value="P:neuropeptide signaling pathway"/>
    <property type="evidence" value="ECO:0007669"/>
    <property type="project" value="InterPro"/>
</dbReference>
<reference evidence="7 8" key="1">
    <citation type="journal article" date="2024" name="Proc. Natl. Acad. Sci. U.S.A.">
        <title>The genetic regulatory architecture and epigenomic basis for age-related changes in rattlesnake venom.</title>
        <authorList>
            <person name="Hogan M.P."/>
            <person name="Holding M.L."/>
            <person name="Nystrom G.S."/>
            <person name="Colston T.J."/>
            <person name="Bartlett D.A."/>
            <person name="Mason A.J."/>
            <person name="Ellsworth S.A."/>
            <person name="Rautsaw R.M."/>
            <person name="Lawrence K.C."/>
            <person name="Strickland J.L."/>
            <person name="He B."/>
            <person name="Fraser P."/>
            <person name="Margres M.J."/>
            <person name="Gilbert D.M."/>
            <person name="Gibbs H.L."/>
            <person name="Parkinson C.L."/>
            <person name="Rokyta D.R."/>
        </authorList>
    </citation>
    <scope>NUCLEOTIDE SEQUENCE [LARGE SCALE GENOMIC DNA]</scope>
    <source>
        <strain evidence="7">DRR0105</strain>
    </source>
</reference>
<dbReference type="PROSITE" id="PS00257">
    <property type="entry name" value="BOMBESIN"/>
    <property type="match status" value="1"/>
</dbReference>
<comment type="caution">
    <text evidence="7">The sequence shown here is derived from an EMBL/GenBank/DDBJ whole genome shotgun (WGS) entry which is preliminary data.</text>
</comment>
<protein>
    <recommendedName>
        <fullName evidence="9">Neuromedin-B</fullName>
    </recommendedName>
</protein>
<evidence type="ECO:0000313" key="8">
    <source>
        <dbReference type="Proteomes" id="UP001474421"/>
    </source>
</evidence>
<evidence type="ECO:0000313" key="7">
    <source>
        <dbReference type="EMBL" id="KAK9393934.1"/>
    </source>
</evidence>
<feature type="compositionally biased region" description="Polar residues" evidence="5">
    <location>
        <begin position="122"/>
        <end position="133"/>
    </location>
</feature>
<feature type="chain" id="PRO_5043654207" description="Neuromedin-B" evidence="6">
    <location>
        <begin position="31"/>
        <end position="133"/>
    </location>
</feature>
<organism evidence="7 8">
    <name type="scientific">Crotalus adamanteus</name>
    <name type="common">Eastern diamondback rattlesnake</name>
    <dbReference type="NCBI Taxonomy" id="8729"/>
    <lineage>
        <taxon>Eukaryota</taxon>
        <taxon>Metazoa</taxon>
        <taxon>Chordata</taxon>
        <taxon>Craniata</taxon>
        <taxon>Vertebrata</taxon>
        <taxon>Euteleostomi</taxon>
        <taxon>Lepidosauria</taxon>
        <taxon>Squamata</taxon>
        <taxon>Bifurcata</taxon>
        <taxon>Unidentata</taxon>
        <taxon>Episquamata</taxon>
        <taxon>Toxicofera</taxon>
        <taxon>Serpentes</taxon>
        <taxon>Colubroidea</taxon>
        <taxon>Viperidae</taxon>
        <taxon>Crotalinae</taxon>
        <taxon>Crotalus</taxon>
    </lineage>
</organism>
<dbReference type="GO" id="GO:0005576">
    <property type="term" value="C:extracellular region"/>
    <property type="evidence" value="ECO:0007669"/>
    <property type="project" value="UniProtKB-SubCell"/>
</dbReference>
<comment type="similarity">
    <text evidence="2">Belongs to the bombesin/neuromedin-B/ranatensin family.</text>
</comment>
<keyword evidence="8" id="KW-1185">Reference proteome</keyword>
<dbReference type="Proteomes" id="UP001474421">
    <property type="component" value="Unassembled WGS sequence"/>
</dbReference>
<accession>A0AAW1AVM2</accession>
<keyword evidence="3" id="KW-0964">Secreted</keyword>
<dbReference type="Pfam" id="PF02044">
    <property type="entry name" value="Bombesin"/>
    <property type="match status" value="1"/>
</dbReference>
<evidence type="ECO:0000256" key="3">
    <source>
        <dbReference type="ARBA" id="ARBA00022525"/>
    </source>
</evidence>
<dbReference type="InterPro" id="IPR000874">
    <property type="entry name" value="Bombesin"/>
</dbReference>
<feature type="region of interest" description="Disordered" evidence="5">
    <location>
        <begin position="111"/>
        <end position="133"/>
    </location>
</feature>
<evidence type="ECO:0000256" key="2">
    <source>
        <dbReference type="ARBA" id="ARBA00010012"/>
    </source>
</evidence>
<keyword evidence="6" id="KW-0732">Signal</keyword>
<proteinExistence type="inferred from homology"/>
<evidence type="ECO:0000256" key="1">
    <source>
        <dbReference type="ARBA" id="ARBA00004613"/>
    </source>
</evidence>
<evidence type="ECO:0008006" key="9">
    <source>
        <dbReference type="Google" id="ProtNLM"/>
    </source>
</evidence>
<dbReference type="EMBL" id="JAOTOJ010000012">
    <property type="protein sequence ID" value="KAK9393934.1"/>
    <property type="molecule type" value="Genomic_DNA"/>
</dbReference>
<evidence type="ECO:0000256" key="4">
    <source>
        <dbReference type="ARBA" id="ARBA00022815"/>
    </source>
</evidence>
<dbReference type="AlphaFoldDB" id="A0AAW1AVM2"/>
<sequence length="133" mass="14671">MARGKPAKGRRLRVGGVALLILFSALSVSPSPVERRNGPVRLRENLWATGHFMGKKSPLSPIPLHSSSLERAEINHTPGAFSRSVTSIIDSMKDLLTRELLEILLQQKLLEENQGKQDPEEQNPTRVLSQGAD</sequence>
<gene>
    <name evidence="7" type="ORF">NXF25_015597</name>
</gene>
<evidence type="ECO:0000256" key="6">
    <source>
        <dbReference type="SAM" id="SignalP"/>
    </source>
</evidence>
<evidence type="ECO:0000256" key="5">
    <source>
        <dbReference type="SAM" id="MobiDB-lite"/>
    </source>
</evidence>